<feature type="signal peptide" evidence="2">
    <location>
        <begin position="1"/>
        <end position="16"/>
    </location>
</feature>
<dbReference type="InterPro" id="IPR000782">
    <property type="entry name" value="FAS1_domain"/>
</dbReference>
<dbReference type="Pfam" id="PF02469">
    <property type="entry name" value="Fasciclin"/>
    <property type="match status" value="2"/>
</dbReference>
<evidence type="ECO:0000256" key="2">
    <source>
        <dbReference type="SAM" id="SignalP"/>
    </source>
</evidence>
<proteinExistence type="predicted"/>
<comment type="caution">
    <text evidence="4">The sequence shown here is derived from an EMBL/GenBank/DDBJ whole genome shotgun (WGS) entry which is preliminary data.</text>
</comment>
<name>A0A507FBE1_9FUNG</name>
<evidence type="ECO:0000256" key="1">
    <source>
        <dbReference type="SAM" id="MobiDB-lite"/>
    </source>
</evidence>
<dbReference type="InterPro" id="IPR050904">
    <property type="entry name" value="Adhesion/Biosynth-related"/>
</dbReference>
<reference evidence="4 5" key="1">
    <citation type="journal article" date="2019" name="Sci. Rep.">
        <title>Comparative genomics of chytrid fungi reveal insights into the obligate biotrophic and pathogenic lifestyle of Synchytrium endobioticum.</title>
        <authorList>
            <person name="van de Vossenberg B.T.L.H."/>
            <person name="Warris S."/>
            <person name="Nguyen H.D.T."/>
            <person name="van Gent-Pelzer M.P.E."/>
            <person name="Joly D.L."/>
            <person name="van de Geest H.C."/>
            <person name="Bonants P.J.M."/>
            <person name="Smith D.S."/>
            <person name="Levesque C.A."/>
            <person name="van der Lee T.A.J."/>
        </authorList>
    </citation>
    <scope>NUCLEOTIDE SEQUENCE [LARGE SCALE GENOMIC DNA]</scope>
    <source>
        <strain evidence="4 5">CBS 675.73</strain>
    </source>
</reference>
<dbReference type="EMBL" id="QEAP01000181">
    <property type="protein sequence ID" value="TPX73514.1"/>
    <property type="molecule type" value="Genomic_DNA"/>
</dbReference>
<dbReference type="PANTHER" id="PTHR10900:SF77">
    <property type="entry name" value="FI19380P1"/>
    <property type="match status" value="1"/>
</dbReference>
<dbReference type="GO" id="GO:0005615">
    <property type="term" value="C:extracellular space"/>
    <property type="evidence" value="ECO:0007669"/>
    <property type="project" value="TreeGrafter"/>
</dbReference>
<dbReference type="OrthoDB" id="286301at2759"/>
<dbReference type="AlphaFoldDB" id="A0A507FBE1"/>
<organism evidence="4 5">
    <name type="scientific">Chytriomyces confervae</name>
    <dbReference type="NCBI Taxonomy" id="246404"/>
    <lineage>
        <taxon>Eukaryota</taxon>
        <taxon>Fungi</taxon>
        <taxon>Fungi incertae sedis</taxon>
        <taxon>Chytridiomycota</taxon>
        <taxon>Chytridiomycota incertae sedis</taxon>
        <taxon>Chytridiomycetes</taxon>
        <taxon>Chytridiales</taxon>
        <taxon>Chytriomycetaceae</taxon>
        <taxon>Chytriomyces</taxon>
    </lineage>
</organism>
<keyword evidence="2" id="KW-0732">Signal</keyword>
<dbReference type="STRING" id="246404.A0A507FBE1"/>
<feature type="compositionally biased region" description="Low complexity" evidence="1">
    <location>
        <begin position="298"/>
        <end position="350"/>
    </location>
</feature>
<sequence length="402" mass="40559">MKFAAALLALVSFVNAASLVDTLLANNETLLVQVASSVPAVYQALSAFEGTLFAPTDAALTAAVVAGFDVSDKAKLAKVLTYHAVPTVQYDPSQFGRLTFLSTLEGSNVKAVAVKNDVTIESAFGAPAAKVVKSVTFDKGIIHIIDSVLTVPANVVEVAKLAKLNQLLAAVSAVGLADTVAGLKDVTILAPTDEAFAKIAEVALTLTPAQIKDILLLHVIPKVVNSVQIQDAEFIGEVGTLSGKNTLDFEYTGKAVRITGPNGKSRATVVAADVLANGVIVHVIDSVLLPPFPAVEPSSSSSATSTSSNSATSSSVDATSTSSSAASSAASSPATSTGSSTIQSSTESASVAPVEPTKSAYVAPSPAYSAPAPKVSQTNIYKSGVEGLVASAAALAAAAALF</sequence>
<accession>A0A507FBE1</accession>
<dbReference type="SMART" id="SM00554">
    <property type="entry name" value="FAS1"/>
    <property type="match status" value="2"/>
</dbReference>
<feature type="domain" description="FAS1" evidence="3">
    <location>
        <begin position="148"/>
        <end position="288"/>
    </location>
</feature>
<dbReference type="Gene3D" id="2.30.180.10">
    <property type="entry name" value="FAS1 domain"/>
    <property type="match status" value="2"/>
</dbReference>
<feature type="region of interest" description="Disordered" evidence="1">
    <location>
        <begin position="298"/>
        <end position="356"/>
    </location>
</feature>
<feature type="domain" description="FAS1" evidence="3">
    <location>
        <begin position="1"/>
        <end position="149"/>
    </location>
</feature>
<evidence type="ECO:0000259" key="3">
    <source>
        <dbReference type="PROSITE" id="PS50213"/>
    </source>
</evidence>
<dbReference type="Proteomes" id="UP000320333">
    <property type="component" value="Unassembled WGS sequence"/>
</dbReference>
<evidence type="ECO:0000313" key="5">
    <source>
        <dbReference type="Proteomes" id="UP000320333"/>
    </source>
</evidence>
<dbReference type="InterPro" id="IPR036378">
    <property type="entry name" value="FAS1_dom_sf"/>
</dbReference>
<gene>
    <name evidence="4" type="ORF">CcCBS67573_g05218</name>
</gene>
<feature type="chain" id="PRO_5021507987" description="FAS1 domain-containing protein" evidence="2">
    <location>
        <begin position="17"/>
        <end position="402"/>
    </location>
</feature>
<dbReference type="PANTHER" id="PTHR10900">
    <property type="entry name" value="PERIOSTIN-RELATED"/>
    <property type="match status" value="1"/>
</dbReference>
<protein>
    <recommendedName>
        <fullName evidence="3">FAS1 domain-containing protein</fullName>
    </recommendedName>
</protein>
<keyword evidence="5" id="KW-1185">Reference proteome</keyword>
<evidence type="ECO:0000313" key="4">
    <source>
        <dbReference type="EMBL" id="TPX73514.1"/>
    </source>
</evidence>
<dbReference type="SUPFAM" id="SSF82153">
    <property type="entry name" value="FAS1 domain"/>
    <property type="match status" value="2"/>
</dbReference>
<dbReference type="PROSITE" id="PS50213">
    <property type="entry name" value="FAS1"/>
    <property type="match status" value="2"/>
</dbReference>